<dbReference type="SUPFAM" id="SSF56672">
    <property type="entry name" value="DNA/RNA polymerases"/>
    <property type="match status" value="1"/>
</dbReference>
<dbReference type="AlphaFoldDB" id="A0AAN7NK38"/>
<evidence type="ECO:0000313" key="4">
    <source>
        <dbReference type="Proteomes" id="UP001333110"/>
    </source>
</evidence>
<dbReference type="PANTHER" id="PTHR33332">
    <property type="entry name" value="REVERSE TRANSCRIPTASE DOMAIN-CONTAINING PROTEIN"/>
    <property type="match status" value="1"/>
</dbReference>
<feature type="region of interest" description="Disordered" evidence="1">
    <location>
        <begin position="404"/>
        <end position="425"/>
    </location>
</feature>
<dbReference type="CDD" id="cd01650">
    <property type="entry name" value="RT_nLTR_like"/>
    <property type="match status" value="1"/>
</dbReference>
<comment type="caution">
    <text evidence="3">The sequence shown here is derived from an EMBL/GenBank/DDBJ whole genome shotgun (WGS) entry which is preliminary data.</text>
</comment>
<evidence type="ECO:0000256" key="1">
    <source>
        <dbReference type="SAM" id="MobiDB-lite"/>
    </source>
</evidence>
<protein>
    <recommendedName>
        <fullName evidence="2">Reverse transcriptase domain-containing protein</fullName>
    </recommendedName>
</protein>
<evidence type="ECO:0000259" key="2">
    <source>
        <dbReference type="PROSITE" id="PS50878"/>
    </source>
</evidence>
<feature type="compositionally biased region" description="Basic and acidic residues" evidence="1">
    <location>
        <begin position="579"/>
        <end position="605"/>
    </location>
</feature>
<sequence length="1237" mass="138527">MESVLKDLPALFCSLVPEGSFPEETIDEHLEELEFCFPKIQGPDFTLCLTHIPQDCELHQCMITAAQAASSIDLTDKLTCVGDQQIQYRIPSARAVYYLAYAVILNALQESPGLPTARRAAFTADVSVVEVPQQDGSLRAQCLLGTNSIKLLLKDGLKCQQFEYVNFGHPFRKRKHYVKNVVISGKFKVPPLTDQNEMREQEKSGAMMPADPFLTVASWVVPALTSSTVQQVHHSLAEKGLMILEELLILHGVHDETVQSCNLENEEFNGHASLGGEEEGRFPEDQHAIHPHKDVLSWRERPVGSSEESAPVLAKVIPVKLRYETVTQLHIPKNSSNTRQPFLQKTTAQRITCNGHIFECSFYYLMETMRDFGERYGLRNSSPRQARFIPMKNTFMQVPVEATEKKGNTQSNGGKAEPVKPAGSIRQSMNPNLNHKKNQNSTGSCVAALVGLQHPGPGPYRGLLEPCLMLGLSEGPGSTQTGAAPAPSPKSHKFCPPCLGRCDCPVSYSKLYGCAPGYAYSPSSQQYQCAEKKNKIQRARGKGLIIWYIQLLFFQVAMTDQDGGFCQDTARTEAGTQGLDEKKRRGEQERSGEGGKRPSGKERRNMSSLATALLTPPESMDQGGKAPPTVREDQVHDYLRNLNIHKSMGPDEIHPRVLRELADVAAKPLSMIFEKSWQSGEGPGDWKKGNIVPIFKKGRKEDPGNYQPLSLTSVPGKIMEQILLEAMLKHMEDREHGFTKGKSCLTNLMAFYEGVTTSVNKGKAMDVIYLEFCKAFDTVPPNILLSKLERYRFDGNWLDGLIQRAVVNGSVSQWRSVTSGVPQGSVLGPVLFNIFINDIDSEIKCTLSKFADDTKLSGAVDMPEGQDVIQRDLDKLEKWAYVNLMRFNKAKCRVLHLGQGNPRFQYRLGDDVIESSPAEKDLGVLMDEKLDMSQQCALAAQKANRILGCMERSVSSRLREVILPLYSALTSPRAWAPALEPKKDMELLEWVQRRATKMIRGLEHLSYEDRLRQLGLFSLEKRRLRGHLIAAFQKVEDRLFSKACCDRTRSNGFKLKEGRFRLDLREKFFTMRMVKHWNRLPREVVEAPSLETFKGWCLHHFPGQPLPMIENPFCEEIFPNIQSKPLLPQLEAISSCPITCYLGDLPPPLYSLLSVRGPKLNTVFEVWPHQCRVQGHDHCPTPAGHTISDTSQDAIGLLGHLGTLLVHMQLAVDQHPQVLFHLRGPQITGVSYQEHSE</sequence>
<reference evidence="3 4" key="1">
    <citation type="journal article" date="2023" name="J. Hered.">
        <title>Chromosome-level genome of the wood stork (Mycteria americana) provides insight into avian chromosome evolution.</title>
        <authorList>
            <person name="Flamio R. Jr."/>
            <person name="Ramstad K.M."/>
        </authorList>
    </citation>
    <scope>NUCLEOTIDE SEQUENCE [LARGE SCALE GENOMIC DNA]</scope>
    <source>
        <strain evidence="3">JAX WOST 10</strain>
    </source>
</reference>
<dbReference type="EMBL" id="JAUNZN010000002">
    <property type="protein sequence ID" value="KAK4826361.1"/>
    <property type="molecule type" value="Genomic_DNA"/>
</dbReference>
<dbReference type="InterPro" id="IPR043502">
    <property type="entry name" value="DNA/RNA_pol_sf"/>
</dbReference>
<feature type="non-terminal residue" evidence="3">
    <location>
        <position position="1237"/>
    </location>
</feature>
<evidence type="ECO:0000313" key="3">
    <source>
        <dbReference type="EMBL" id="KAK4826361.1"/>
    </source>
</evidence>
<feature type="domain" description="Reverse transcriptase" evidence="2">
    <location>
        <begin position="675"/>
        <end position="926"/>
    </location>
</feature>
<name>A0AAN7NK38_MYCAM</name>
<keyword evidence="4" id="KW-1185">Reference proteome</keyword>
<dbReference type="PROSITE" id="PS50878">
    <property type="entry name" value="RT_POL"/>
    <property type="match status" value="1"/>
</dbReference>
<accession>A0AAN7NK38</accession>
<dbReference type="Pfam" id="PF00078">
    <property type="entry name" value="RVT_1"/>
    <property type="match status" value="1"/>
</dbReference>
<feature type="region of interest" description="Disordered" evidence="1">
    <location>
        <begin position="568"/>
        <end position="606"/>
    </location>
</feature>
<dbReference type="InterPro" id="IPR000477">
    <property type="entry name" value="RT_dom"/>
</dbReference>
<organism evidence="3 4">
    <name type="scientific">Mycteria americana</name>
    <name type="common">Wood stork</name>
    <dbReference type="NCBI Taxonomy" id="33587"/>
    <lineage>
        <taxon>Eukaryota</taxon>
        <taxon>Metazoa</taxon>
        <taxon>Chordata</taxon>
        <taxon>Craniata</taxon>
        <taxon>Vertebrata</taxon>
        <taxon>Euteleostomi</taxon>
        <taxon>Archelosauria</taxon>
        <taxon>Archosauria</taxon>
        <taxon>Dinosauria</taxon>
        <taxon>Saurischia</taxon>
        <taxon>Theropoda</taxon>
        <taxon>Coelurosauria</taxon>
        <taxon>Aves</taxon>
        <taxon>Neognathae</taxon>
        <taxon>Neoaves</taxon>
        <taxon>Aequornithes</taxon>
        <taxon>Ciconiiformes</taxon>
        <taxon>Ciconiidae</taxon>
        <taxon>Mycteria</taxon>
    </lineage>
</organism>
<gene>
    <name evidence="3" type="ORF">QYF61_007955</name>
</gene>
<proteinExistence type="predicted"/>
<dbReference type="Proteomes" id="UP001333110">
    <property type="component" value="Unassembled WGS sequence"/>
</dbReference>